<feature type="region of interest" description="Disordered" evidence="1">
    <location>
        <begin position="216"/>
        <end position="284"/>
    </location>
</feature>
<feature type="compositionally biased region" description="Polar residues" evidence="1">
    <location>
        <begin position="138"/>
        <end position="151"/>
    </location>
</feature>
<evidence type="ECO:0000313" key="2">
    <source>
        <dbReference type="EMBL" id="PSS26464.1"/>
    </source>
</evidence>
<dbReference type="OrthoDB" id="1924112at2759"/>
<evidence type="ECO:0000256" key="1">
    <source>
        <dbReference type="SAM" id="MobiDB-lite"/>
    </source>
</evidence>
<dbReference type="EMBL" id="NKQK01000007">
    <property type="protein sequence ID" value="PSS26464.1"/>
    <property type="molecule type" value="Genomic_DNA"/>
</dbReference>
<dbReference type="FunCoup" id="A0A2R6RD15">
    <property type="interactions" value="406"/>
</dbReference>
<sequence length="386" mass="44113">MEPAKIDWATINSVFAVDDLYEHINAPKWVDFSAPDQSIDDEAWFCRPDCNHPKRVEDFLKGTPPSKVRILEILDTLFSYVLFDFQENKSAIGTEILPLGDRNRRDGYLKRRGLLQPPLSSTKESKCERFVEDRENHNPNFSTTPSHQYNTMKAAIKSSTEKEKEKKKNDNSSQKEERPQLRSTLSARNLFAGRDILSQISEFCNELKRLTTRARERENVEGLSAKEECGGENVGKVDEREEGERERKPLLDMKREKSEAMEKSNGKEKQRRKKRAEETENTPISLDLKSVKCKEGDGLSQIRTCPPSPQCFSAVRAPKAAPLKASRLAPPPERGILQELSQRNRELRKEETSDNNNPGRTASTVVEKEARTLDVFWFLKPCTLSS</sequence>
<comment type="caution">
    <text evidence="2">The sequence shown here is derived from an EMBL/GenBank/DDBJ whole genome shotgun (WGS) entry which is preliminary data.</text>
</comment>
<gene>
    <name evidence="2" type="ORF">CEY00_Acc07760</name>
</gene>
<organism evidence="2 3">
    <name type="scientific">Actinidia chinensis var. chinensis</name>
    <name type="common">Chinese soft-hair kiwi</name>
    <dbReference type="NCBI Taxonomy" id="1590841"/>
    <lineage>
        <taxon>Eukaryota</taxon>
        <taxon>Viridiplantae</taxon>
        <taxon>Streptophyta</taxon>
        <taxon>Embryophyta</taxon>
        <taxon>Tracheophyta</taxon>
        <taxon>Spermatophyta</taxon>
        <taxon>Magnoliopsida</taxon>
        <taxon>eudicotyledons</taxon>
        <taxon>Gunneridae</taxon>
        <taxon>Pentapetalae</taxon>
        <taxon>asterids</taxon>
        <taxon>Ericales</taxon>
        <taxon>Actinidiaceae</taxon>
        <taxon>Actinidia</taxon>
    </lineage>
</organism>
<dbReference type="Proteomes" id="UP000241394">
    <property type="component" value="Chromosome LG7"/>
</dbReference>
<dbReference type="OMA" id="VHESNNT"/>
<dbReference type="PANTHER" id="PTHR36373:SF1">
    <property type="entry name" value="EXPRESSED PROTEIN"/>
    <property type="match status" value="1"/>
</dbReference>
<protein>
    <submittedName>
        <fullName evidence="2">Myosin-1 like</fullName>
    </submittedName>
</protein>
<accession>A0A2R6RD15</accession>
<feature type="compositionally biased region" description="Polar residues" evidence="1">
    <location>
        <begin position="354"/>
        <end position="363"/>
    </location>
</feature>
<feature type="compositionally biased region" description="Basic and acidic residues" evidence="1">
    <location>
        <begin position="123"/>
        <end position="137"/>
    </location>
</feature>
<proteinExistence type="predicted"/>
<evidence type="ECO:0000313" key="3">
    <source>
        <dbReference type="Proteomes" id="UP000241394"/>
    </source>
</evidence>
<dbReference type="STRING" id="1590841.A0A2R6RD15"/>
<dbReference type="Gramene" id="PSS26464">
    <property type="protein sequence ID" value="PSS26464"/>
    <property type="gene ID" value="CEY00_Acc07760"/>
</dbReference>
<feature type="compositionally biased region" description="Basic and acidic residues" evidence="1">
    <location>
        <begin position="159"/>
        <end position="180"/>
    </location>
</feature>
<keyword evidence="3" id="KW-1185">Reference proteome</keyword>
<name>A0A2R6RD15_ACTCC</name>
<reference evidence="2 3" key="1">
    <citation type="submission" date="2017-07" db="EMBL/GenBank/DDBJ databases">
        <title>An improved, manually edited Actinidia chinensis var. chinensis (kiwifruit) genome highlights the challenges associated with draft genomes and gene prediction in plants.</title>
        <authorList>
            <person name="Pilkington S."/>
            <person name="Crowhurst R."/>
            <person name="Hilario E."/>
            <person name="Nardozza S."/>
            <person name="Fraser L."/>
            <person name="Peng Y."/>
            <person name="Gunaseelan K."/>
            <person name="Simpson R."/>
            <person name="Tahir J."/>
            <person name="Deroles S."/>
            <person name="Templeton K."/>
            <person name="Luo Z."/>
            <person name="Davy M."/>
            <person name="Cheng C."/>
            <person name="Mcneilage M."/>
            <person name="Scaglione D."/>
            <person name="Liu Y."/>
            <person name="Zhang Q."/>
            <person name="Datson P."/>
            <person name="De Silva N."/>
            <person name="Gardiner S."/>
            <person name="Bassett H."/>
            <person name="Chagne D."/>
            <person name="Mccallum J."/>
            <person name="Dzierzon H."/>
            <person name="Deng C."/>
            <person name="Wang Y.-Y."/>
            <person name="Barron N."/>
            <person name="Manako K."/>
            <person name="Bowen J."/>
            <person name="Foster T."/>
            <person name="Erridge Z."/>
            <person name="Tiffin H."/>
            <person name="Waite C."/>
            <person name="Davies K."/>
            <person name="Grierson E."/>
            <person name="Laing W."/>
            <person name="Kirk R."/>
            <person name="Chen X."/>
            <person name="Wood M."/>
            <person name="Montefiori M."/>
            <person name="Brummell D."/>
            <person name="Schwinn K."/>
            <person name="Catanach A."/>
            <person name="Fullerton C."/>
            <person name="Li D."/>
            <person name="Meiyalaghan S."/>
            <person name="Nieuwenhuizen N."/>
            <person name="Read N."/>
            <person name="Prakash R."/>
            <person name="Hunter D."/>
            <person name="Zhang H."/>
            <person name="Mckenzie M."/>
            <person name="Knabel M."/>
            <person name="Harris A."/>
            <person name="Allan A."/>
            <person name="Chen A."/>
            <person name="Janssen B."/>
            <person name="Plunkett B."/>
            <person name="Dwamena C."/>
            <person name="Voogd C."/>
            <person name="Leif D."/>
            <person name="Lafferty D."/>
            <person name="Souleyre E."/>
            <person name="Varkonyi-Gasic E."/>
            <person name="Gambi F."/>
            <person name="Hanley J."/>
            <person name="Yao J.-L."/>
            <person name="Cheung J."/>
            <person name="David K."/>
            <person name="Warren B."/>
            <person name="Marsh K."/>
            <person name="Snowden K."/>
            <person name="Lin-Wang K."/>
            <person name="Brian L."/>
            <person name="Martinez-Sanchez M."/>
            <person name="Wang M."/>
            <person name="Ileperuma N."/>
            <person name="Macnee N."/>
            <person name="Campin R."/>
            <person name="Mcatee P."/>
            <person name="Drummond R."/>
            <person name="Espley R."/>
            <person name="Ireland H."/>
            <person name="Wu R."/>
            <person name="Atkinson R."/>
            <person name="Karunairetnam S."/>
            <person name="Bulley S."/>
            <person name="Chunkath S."/>
            <person name="Hanley Z."/>
            <person name="Storey R."/>
            <person name="Thrimawithana A."/>
            <person name="Thomson S."/>
            <person name="David C."/>
            <person name="Testolin R."/>
        </authorList>
    </citation>
    <scope>NUCLEOTIDE SEQUENCE [LARGE SCALE GENOMIC DNA]</scope>
    <source>
        <strain evidence="3">cv. Red5</strain>
        <tissue evidence="2">Young leaf</tissue>
    </source>
</reference>
<reference evidence="3" key="2">
    <citation type="journal article" date="2018" name="BMC Genomics">
        <title>A manually annotated Actinidia chinensis var. chinensis (kiwifruit) genome highlights the challenges associated with draft genomes and gene prediction in plants.</title>
        <authorList>
            <person name="Pilkington S.M."/>
            <person name="Crowhurst R."/>
            <person name="Hilario E."/>
            <person name="Nardozza S."/>
            <person name="Fraser L."/>
            <person name="Peng Y."/>
            <person name="Gunaseelan K."/>
            <person name="Simpson R."/>
            <person name="Tahir J."/>
            <person name="Deroles S.C."/>
            <person name="Templeton K."/>
            <person name="Luo Z."/>
            <person name="Davy M."/>
            <person name="Cheng C."/>
            <person name="McNeilage M."/>
            <person name="Scaglione D."/>
            <person name="Liu Y."/>
            <person name="Zhang Q."/>
            <person name="Datson P."/>
            <person name="De Silva N."/>
            <person name="Gardiner S.E."/>
            <person name="Bassett H."/>
            <person name="Chagne D."/>
            <person name="McCallum J."/>
            <person name="Dzierzon H."/>
            <person name="Deng C."/>
            <person name="Wang Y.Y."/>
            <person name="Barron L."/>
            <person name="Manako K."/>
            <person name="Bowen J."/>
            <person name="Foster T.M."/>
            <person name="Erridge Z.A."/>
            <person name="Tiffin H."/>
            <person name="Waite C.N."/>
            <person name="Davies K.M."/>
            <person name="Grierson E.P."/>
            <person name="Laing W.A."/>
            <person name="Kirk R."/>
            <person name="Chen X."/>
            <person name="Wood M."/>
            <person name="Montefiori M."/>
            <person name="Brummell D.A."/>
            <person name="Schwinn K.E."/>
            <person name="Catanach A."/>
            <person name="Fullerton C."/>
            <person name="Li D."/>
            <person name="Meiyalaghan S."/>
            <person name="Nieuwenhuizen N."/>
            <person name="Read N."/>
            <person name="Prakash R."/>
            <person name="Hunter D."/>
            <person name="Zhang H."/>
            <person name="McKenzie M."/>
            <person name="Knabel M."/>
            <person name="Harris A."/>
            <person name="Allan A.C."/>
            <person name="Gleave A."/>
            <person name="Chen A."/>
            <person name="Janssen B.J."/>
            <person name="Plunkett B."/>
            <person name="Ampomah-Dwamena C."/>
            <person name="Voogd C."/>
            <person name="Leif D."/>
            <person name="Lafferty D."/>
            <person name="Souleyre E.J.F."/>
            <person name="Varkonyi-Gasic E."/>
            <person name="Gambi F."/>
            <person name="Hanley J."/>
            <person name="Yao J.L."/>
            <person name="Cheung J."/>
            <person name="David K.M."/>
            <person name="Warren B."/>
            <person name="Marsh K."/>
            <person name="Snowden K.C."/>
            <person name="Lin-Wang K."/>
            <person name="Brian L."/>
            <person name="Martinez-Sanchez M."/>
            <person name="Wang M."/>
            <person name="Ileperuma N."/>
            <person name="Macnee N."/>
            <person name="Campin R."/>
            <person name="McAtee P."/>
            <person name="Drummond R.S.M."/>
            <person name="Espley R.V."/>
            <person name="Ireland H.S."/>
            <person name="Wu R."/>
            <person name="Atkinson R.G."/>
            <person name="Karunairetnam S."/>
            <person name="Bulley S."/>
            <person name="Chunkath S."/>
            <person name="Hanley Z."/>
            <person name="Storey R."/>
            <person name="Thrimawithana A.H."/>
            <person name="Thomson S."/>
            <person name="David C."/>
            <person name="Testolin R."/>
            <person name="Huang H."/>
            <person name="Hellens R.P."/>
            <person name="Schaffer R.J."/>
        </authorList>
    </citation>
    <scope>NUCLEOTIDE SEQUENCE [LARGE SCALE GENOMIC DNA]</scope>
    <source>
        <strain evidence="3">cv. Red5</strain>
    </source>
</reference>
<dbReference type="AlphaFoldDB" id="A0A2R6RD15"/>
<dbReference type="InParanoid" id="A0A2R6RD15"/>
<feature type="region of interest" description="Disordered" evidence="1">
    <location>
        <begin position="321"/>
        <end position="363"/>
    </location>
</feature>
<feature type="compositionally biased region" description="Basic and acidic residues" evidence="1">
    <location>
        <begin position="342"/>
        <end position="352"/>
    </location>
</feature>
<dbReference type="PANTHER" id="PTHR36373">
    <property type="entry name" value="EXPRESSED PROTEIN"/>
    <property type="match status" value="1"/>
</dbReference>
<feature type="compositionally biased region" description="Basic and acidic residues" evidence="1">
    <location>
        <begin position="216"/>
        <end position="268"/>
    </location>
</feature>
<feature type="region of interest" description="Disordered" evidence="1">
    <location>
        <begin position="113"/>
        <end position="184"/>
    </location>
</feature>